<organism evidence="4 5">
    <name type="scientific">Brevibacterium linens</name>
    <dbReference type="NCBI Taxonomy" id="1703"/>
    <lineage>
        <taxon>Bacteria</taxon>
        <taxon>Bacillati</taxon>
        <taxon>Actinomycetota</taxon>
        <taxon>Actinomycetes</taxon>
        <taxon>Micrococcales</taxon>
        <taxon>Brevibacteriaceae</taxon>
        <taxon>Brevibacterium</taxon>
    </lineage>
</organism>
<evidence type="ECO:0000256" key="2">
    <source>
        <dbReference type="ARBA" id="ARBA00023315"/>
    </source>
</evidence>
<keyword evidence="2" id="KW-0012">Acyltransferase</keyword>
<dbReference type="EMBL" id="JTJZ01000015">
    <property type="protein sequence ID" value="KHS53424.1"/>
    <property type="molecule type" value="Genomic_DNA"/>
</dbReference>
<dbReference type="PANTHER" id="PTHR43877">
    <property type="entry name" value="AMINOALKYLPHOSPHONATE N-ACETYLTRANSFERASE-RELATED-RELATED"/>
    <property type="match status" value="1"/>
</dbReference>
<dbReference type="RefSeq" id="WP_052239791.1">
    <property type="nucleotide sequence ID" value="NZ_JTJZ01000015.1"/>
</dbReference>
<dbReference type="InterPro" id="IPR016181">
    <property type="entry name" value="Acyl_CoA_acyltransferase"/>
</dbReference>
<dbReference type="PANTHER" id="PTHR43877:SF2">
    <property type="entry name" value="AMINOALKYLPHOSPHONATE N-ACETYLTRANSFERASE-RELATED"/>
    <property type="match status" value="1"/>
</dbReference>
<dbReference type="CDD" id="cd04301">
    <property type="entry name" value="NAT_SF"/>
    <property type="match status" value="1"/>
</dbReference>
<feature type="domain" description="N-acetyltransferase" evidence="3">
    <location>
        <begin position="17"/>
        <end position="183"/>
    </location>
</feature>
<dbReference type="GO" id="GO:0016747">
    <property type="term" value="F:acyltransferase activity, transferring groups other than amino-acyl groups"/>
    <property type="evidence" value="ECO:0007669"/>
    <property type="project" value="InterPro"/>
</dbReference>
<sequence length="184" mass="19989">MSTRPAPRMPAHRVDLLSYEGLAEHDVQQVTSLLGRLVDGGAALGWVAAPTTAEIGELVERLAAGIESGETAVAIARRGDEITGFAFWARYTRPTFRPHVDIEKVAVAPEAQGRGVGKGLMEALIHAARHHGTEVVTLDLRGDNKAAIGLYESLGFTRYGRLPDFVAVGQERFDTLLYSLDLRR</sequence>
<dbReference type="Proteomes" id="UP000031488">
    <property type="component" value="Unassembled WGS sequence"/>
</dbReference>
<evidence type="ECO:0000256" key="1">
    <source>
        <dbReference type="ARBA" id="ARBA00022679"/>
    </source>
</evidence>
<dbReference type="InterPro" id="IPR050832">
    <property type="entry name" value="Bact_Acetyltransf"/>
</dbReference>
<name>A0A0B9A3M5_BRELN</name>
<dbReference type="Gene3D" id="3.40.630.30">
    <property type="match status" value="1"/>
</dbReference>
<evidence type="ECO:0000313" key="5">
    <source>
        <dbReference type="Proteomes" id="UP000031488"/>
    </source>
</evidence>
<comment type="caution">
    <text evidence="4">The sequence shown here is derived from an EMBL/GenBank/DDBJ whole genome shotgun (WGS) entry which is preliminary data.</text>
</comment>
<dbReference type="Pfam" id="PF00583">
    <property type="entry name" value="Acetyltransf_1"/>
    <property type="match status" value="1"/>
</dbReference>
<keyword evidence="1 4" id="KW-0808">Transferase</keyword>
<accession>A0A0B9A3M5</accession>
<keyword evidence="5" id="KW-1185">Reference proteome</keyword>
<dbReference type="PATRIC" id="fig|1703.6.peg.795"/>
<evidence type="ECO:0000313" key="4">
    <source>
        <dbReference type="EMBL" id="KHS53424.1"/>
    </source>
</evidence>
<proteinExistence type="predicted"/>
<dbReference type="PROSITE" id="PS51186">
    <property type="entry name" value="GNAT"/>
    <property type="match status" value="1"/>
</dbReference>
<reference evidence="4 5" key="1">
    <citation type="submission" date="2014-11" db="EMBL/GenBank/DDBJ databases">
        <title>Draft Genome Sequence of Brevibacterium linens AE038-8.</title>
        <authorList>
            <person name="Maizel D."/>
            <person name="Utturkar S.M."/>
            <person name="Brown S.D."/>
            <person name="Ferrero M."/>
            <person name="Rosen B.P."/>
        </authorList>
    </citation>
    <scope>NUCLEOTIDE SEQUENCE [LARGE SCALE GENOMIC DNA]</scope>
    <source>
        <strain evidence="4 5">AE038-8</strain>
    </source>
</reference>
<protein>
    <submittedName>
        <fullName evidence="4">GCN5-related N-acetyltransferase</fullName>
    </submittedName>
</protein>
<dbReference type="SUPFAM" id="SSF55729">
    <property type="entry name" value="Acyl-CoA N-acyltransferases (Nat)"/>
    <property type="match status" value="1"/>
</dbReference>
<evidence type="ECO:0000259" key="3">
    <source>
        <dbReference type="PROSITE" id="PS51186"/>
    </source>
</evidence>
<dbReference type="InterPro" id="IPR000182">
    <property type="entry name" value="GNAT_dom"/>
</dbReference>
<dbReference type="AlphaFoldDB" id="A0A0B9A3M5"/>
<gene>
    <name evidence="4" type="ORF">AE0388_0912</name>
</gene>